<evidence type="ECO:0000313" key="2">
    <source>
        <dbReference type="EMBL" id="KAH3730198.1"/>
    </source>
</evidence>
<comment type="caution">
    <text evidence="2">The sequence shown here is derived from an EMBL/GenBank/DDBJ whole genome shotgun (WGS) entry which is preliminary data.</text>
</comment>
<feature type="region of interest" description="Disordered" evidence="1">
    <location>
        <begin position="143"/>
        <end position="165"/>
    </location>
</feature>
<gene>
    <name evidence="2" type="ORF">DPMN_056179</name>
</gene>
<accession>A0A9D4HUT1</accession>
<feature type="compositionally biased region" description="Low complexity" evidence="1">
    <location>
        <begin position="147"/>
        <end position="161"/>
    </location>
</feature>
<reference evidence="2" key="2">
    <citation type="submission" date="2020-11" db="EMBL/GenBank/DDBJ databases">
        <authorList>
            <person name="McCartney M.A."/>
            <person name="Auch B."/>
            <person name="Kono T."/>
            <person name="Mallez S."/>
            <person name="Becker A."/>
            <person name="Gohl D.M."/>
            <person name="Silverstein K.A.T."/>
            <person name="Koren S."/>
            <person name="Bechman K.B."/>
            <person name="Herman A."/>
            <person name="Abrahante J.E."/>
            <person name="Garbe J."/>
        </authorList>
    </citation>
    <scope>NUCLEOTIDE SEQUENCE</scope>
    <source>
        <strain evidence="2">Duluth1</strain>
        <tissue evidence="2">Whole animal</tissue>
    </source>
</reference>
<proteinExistence type="predicted"/>
<keyword evidence="3" id="KW-1185">Reference proteome</keyword>
<protein>
    <submittedName>
        <fullName evidence="2">Uncharacterized protein</fullName>
    </submittedName>
</protein>
<name>A0A9D4HUT1_DREPO</name>
<organism evidence="2 3">
    <name type="scientific">Dreissena polymorpha</name>
    <name type="common">Zebra mussel</name>
    <name type="synonym">Mytilus polymorpha</name>
    <dbReference type="NCBI Taxonomy" id="45954"/>
    <lineage>
        <taxon>Eukaryota</taxon>
        <taxon>Metazoa</taxon>
        <taxon>Spiralia</taxon>
        <taxon>Lophotrochozoa</taxon>
        <taxon>Mollusca</taxon>
        <taxon>Bivalvia</taxon>
        <taxon>Autobranchia</taxon>
        <taxon>Heteroconchia</taxon>
        <taxon>Euheterodonta</taxon>
        <taxon>Imparidentia</taxon>
        <taxon>Neoheterodontei</taxon>
        <taxon>Myida</taxon>
        <taxon>Dreissenoidea</taxon>
        <taxon>Dreissenidae</taxon>
        <taxon>Dreissena</taxon>
    </lineage>
</organism>
<reference evidence="2" key="1">
    <citation type="journal article" date="2019" name="bioRxiv">
        <title>The Genome of the Zebra Mussel, Dreissena polymorpha: A Resource for Invasive Species Research.</title>
        <authorList>
            <person name="McCartney M.A."/>
            <person name="Auch B."/>
            <person name="Kono T."/>
            <person name="Mallez S."/>
            <person name="Zhang Y."/>
            <person name="Obille A."/>
            <person name="Becker A."/>
            <person name="Abrahante J.E."/>
            <person name="Garbe J."/>
            <person name="Badalamenti J.P."/>
            <person name="Herman A."/>
            <person name="Mangelson H."/>
            <person name="Liachko I."/>
            <person name="Sullivan S."/>
            <person name="Sone E.D."/>
            <person name="Koren S."/>
            <person name="Silverstein K.A.T."/>
            <person name="Beckman K.B."/>
            <person name="Gohl D.M."/>
        </authorList>
    </citation>
    <scope>NUCLEOTIDE SEQUENCE</scope>
    <source>
        <strain evidence="2">Duluth1</strain>
        <tissue evidence="2">Whole animal</tissue>
    </source>
</reference>
<evidence type="ECO:0000256" key="1">
    <source>
        <dbReference type="SAM" id="MobiDB-lite"/>
    </source>
</evidence>
<dbReference type="EMBL" id="JAIWYP010000012">
    <property type="protein sequence ID" value="KAH3730198.1"/>
    <property type="molecule type" value="Genomic_DNA"/>
</dbReference>
<sequence length="279" mass="31561">MRLAELDPKVSEHATDVEEDLGTHDVLVVLCEKTWFMLPEIALPRMGTYTGIRQPNKPWFIPSQRVELTKTKCTSVSKPLVKPSKLVVHVDDQIAGPSHLCDDTLTDVNNNSTPKEKTVIHKRYMKSCIKEKTAHMRQENIAKKVPAARSSSTSGASARSGQELPRQLMRLQNIAGRECENVIERCRQCDNTMTTARQYDGDNAIVRWRQCENAIFERPSRCRCFRWKCRTVVKEATEFGYETTKHGVTVYSSQRIACPDWAAGHGPTLAAYDIRPISA</sequence>
<dbReference type="AlphaFoldDB" id="A0A9D4HUT1"/>
<evidence type="ECO:0000313" key="3">
    <source>
        <dbReference type="Proteomes" id="UP000828390"/>
    </source>
</evidence>
<dbReference type="Proteomes" id="UP000828390">
    <property type="component" value="Unassembled WGS sequence"/>
</dbReference>